<evidence type="ECO:0000313" key="2">
    <source>
        <dbReference type="Proteomes" id="UP000593576"/>
    </source>
</evidence>
<protein>
    <submittedName>
        <fullName evidence="1">Uncharacterized protein</fullName>
    </submittedName>
</protein>
<dbReference type="OrthoDB" id="70224at2759"/>
<dbReference type="Proteomes" id="UP000593576">
    <property type="component" value="Unassembled WGS sequence"/>
</dbReference>
<evidence type="ECO:0000313" key="1">
    <source>
        <dbReference type="EMBL" id="MBA0861195.1"/>
    </source>
</evidence>
<comment type="caution">
    <text evidence="1">The sequence shown here is derived from an EMBL/GenBank/DDBJ whole genome shotgun (WGS) entry which is preliminary data.</text>
</comment>
<proteinExistence type="predicted"/>
<accession>A0A7J9LQY1</accession>
<name>A0A7J9LQY1_GOSSC</name>
<sequence length="44" mass="5333">MPLPKMGLYLQRKKNKLEFPILLSLVVRKIHPQMKKPLLRMKYL</sequence>
<dbReference type="AlphaFoldDB" id="A0A7J9LQY1"/>
<keyword evidence="2" id="KW-1185">Reference proteome</keyword>
<reference evidence="1 2" key="1">
    <citation type="journal article" date="2019" name="Genome Biol. Evol.">
        <title>Insights into the evolution of the New World diploid cottons (Gossypium, subgenus Houzingenia) based on genome sequencing.</title>
        <authorList>
            <person name="Grover C.E."/>
            <person name="Arick M.A. 2nd"/>
            <person name="Thrash A."/>
            <person name="Conover J.L."/>
            <person name="Sanders W.S."/>
            <person name="Peterson D.G."/>
            <person name="Frelichowski J.E."/>
            <person name="Scheffler J.A."/>
            <person name="Scheffler B.E."/>
            <person name="Wendel J.F."/>
        </authorList>
    </citation>
    <scope>NUCLEOTIDE SEQUENCE [LARGE SCALE GENOMIC DNA]</scope>
    <source>
        <strain evidence="1">1</strain>
        <tissue evidence="1">Leaf</tissue>
    </source>
</reference>
<gene>
    <name evidence="1" type="ORF">Goshw_025484</name>
</gene>
<dbReference type="EMBL" id="JABFAF010000007">
    <property type="protein sequence ID" value="MBA0861195.1"/>
    <property type="molecule type" value="Genomic_DNA"/>
</dbReference>
<organism evidence="1 2">
    <name type="scientific">Gossypium schwendimanii</name>
    <name type="common">Cotton</name>
    <dbReference type="NCBI Taxonomy" id="34291"/>
    <lineage>
        <taxon>Eukaryota</taxon>
        <taxon>Viridiplantae</taxon>
        <taxon>Streptophyta</taxon>
        <taxon>Embryophyta</taxon>
        <taxon>Tracheophyta</taxon>
        <taxon>Spermatophyta</taxon>
        <taxon>Magnoliopsida</taxon>
        <taxon>eudicotyledons</taxon>
        <taxon>Gunneridae</taxon>
        <taxon>Pentapetalae</taxon>
        <taxon>rosids</taxon>
        <taxon>malvids</taxon>
        <taxon>Malvales</taxon>
        <taxon>Malvaceae</taxon>
        <taxon>Malvoideae</taxon>
        <taxon>Gossypium</taxon>
    </lineage>
</organism>